<dbReference type="AlphaFoldDB" id="A0AAJ7FIX4"/>
<organism evidence="3 4">
    <name type="scientific">Cephus cinctus</name>
    <name type="common">Wheat stem sawfly</name>
    <dbReference type="NCBI Taxonomy" id="211228"/>
    <lineage>
        <taxon>Eukaryota</taxon>
        <taxon>Metazoa</taxon>
        <taxon>Ecdysozoa</taxon>
        <taxon>Arthropoda</taxon>
        <taxon>Hexapoda</taxon>
        <taxon>Insecta</taxon>
        <taxon>Pterygota</taxon>
        <taxon>Neoptera</taxon>
        <taxon>Endopterygota</taxon>
        <taxon>Hymenoptera</taxon>
        <taxon>Cephoidea</taxon>
        <taxon>Cephidae</taxon>
        <taxon>Cephus</taxon>
    </lineage>
</organism>
<dbReference type="RefSeq" id="XP_015594026.1">
    <property type="nucleotide sequence ID" value="XM_015738540.2"/>
</dbReference>
<keyword evidence="3" id="KW-1185">Reference proteome</keyword>
<feature type="chain" id="PRO_5042559005" evidence="2">
    <location>
        <begin position="20"/>
        <end position="458"/>
    </location>
</feature>
<proteinExistence type="predicted"/>
<reference evidence="4" key="1">
    <citation type="submission" date="2025-08" db="UniProtKB">
        <authorList>
            <consortium name="RefSeq"/>
        </authorList>
    </citation>
    <scope>IDENTIFICATION</scope>
</reference>
<sequence>MMVLMLKLIFLLIAGLFAADSFCQDNVESNESHGEQDVFVRLENQFAVGNVTDENVVQVNVSAEEKNDNDTSSKNLSNRVKFSENNTEEFRPSLHLGEIEEYRIANSNLFNNLKAIKFENFISSDGDIDSAVHLTEPRKKNLNKYQYPYPEFAKATIEKNQNVNFRPNIKSEITFSAPAHFQNSPFPTSLSLISEKPNIPIITGNRPTYPESDDFQYSSTSFGKPSKFHSVTNYVTPYSSEVHGYEYVTPTNLETNSQPDVIDYPPGFHDSNNENLQRPETVGYHTFPPHETTFTKAHRFPYKFYQEPVSFQDTSIEYIEDGRPNVKILKLKSQSPWKKIIHLIGTFLPLGLLLAALTPNVVQIGNTTSPNIVLSKLRNVGMPVEHKSARMEDNIFCEEKSICEMILAGSKPKSNLLFNVLWNFSTRMSEEDATKNGLGELFEAVKKKNCNIIVCKFM</sequence>
<accession>A0AAJ7FIX4</accession>
<evidence type="ECO:0000313" key="4">
    <source>
        <dbReference type="RefSeq" id="XP_015594026.1"/>
    </source>
</evidence>
<dbReference type="Proteomes" id="UP000694920">
    <property type="component" value="Unplaced"/>
</dbReference>
<feature type="compositionally biased region" description="Polar residues" evidence="1">
    <location>
        <begin position="72"/>
        <end position="84"/>
    </location>
</feature>
<name>A0AAJ7FIX4_CEPCN</name>
<dbReference type="KEGG" id="ccin:107267185"/>
<feature type="region of interest" description="Disordered" evidence="1">
    <location>
        <begin position="63"/>
        <end position="84"/>
    </location>
</feature>
<gene>
    <name evidence="4" type="primary">LOC107267185</name>
</gene>
<feature type="signal peptide" evidence="2">
    <location>
        <begin position="1"/>
        <end position="19"/>
    </location>
</feature>
<protein>
    <submittedName>
        <fullName evidence="4">Uncharacterized protein LOC107267185</fullName>
    </submittedName>
</protein>
<keyword evidence="2" id="KW-0732">Signal</keyword>
<evidence type="ECO:0000256" key="2">
    <source>
        <dbReference type="SAM" id="SignalP"/>
    </source>
</evidence>
<evidence type="ECO:0000256" key="1">
    <source>
        <dbReference type="SAM" id="MobiDB-lite"/>
    </source>
</evidence>
<evidence type="ECO:0000313" key="3">
    <source>
        <dbReference type="Proteomes" id="UP000694920"/>
    </source>
</evidence>
<dbReference type="GeneID" id="107267185"/>